<feature type="coiled-coil region" evidence="1">
    <location>
        <begin position="676"/>
        <end position="706"/>
    </location>
</feature>
<dbReference type="STRING" id="121845.A0A3Q0IW21"/>
<dbReference type="Proteomes" id="UP000079169">
    <property type="component" value="Unplaced"/>
</dbReference>
<dbReference type="InterPro" id="IPR052267">
    <property type="entry name" value="N-DRC_Component"/>
</dbReference>
<sequence length="1123" mass="131503">MTRINEVIDSAITETNHSILWNVLKKRQNKAFAVVKMFDHKTKELENVTTSHDTFSEATGKAFSVEQFADEIKEMFRRRSSLDHGISVVEEIKEIIESKINMTEINKELANEKEFKVENLVEEILRYFLNRVITEDEMSKSHEDIKKDETIRNTFHPKEIRTPDYLDELHVHEFMKQKHNSVFTEDIQKINFKVNDLLFGIMDLETKPVMPGTELHREILSMYCQFLSTTNQLKDFQEKLISLERRILVGKMIENSIIGLLKCKNKLTTIEASNITYTINTILMLRINLNEIETDIPKFETYDRMNELRQFISKVEENVKESEENEGLDNFKVDSETVIMTADRKVEEHKLAVIDLIISSHENQYMYGNRESNQSHQESPLQNLRKNFDSKSLLLLERLLYVKIFVKHNIRTFNLVNFIFESEEHYQDYIRFLVFLDGLEASHDWPKKVKQLVTIQKQWRGFRDRQKYKALKRKYYLFYNIIKSSPEKITEEHGGKIEEEQKDYLDVYQKMYVKVFEFIDRYKKFEYTRGTILKIMAHWREKNRKEFPLFIKSVTSKMVRTGFRSWRNKAFVEYADVIDLIKLELRSICYKPEKLQMKPLESHVSLQANLHEKMNPFHKDHKFSFLKDNNTTEDMIPSKTLDEPSNNKEDKKSVSDVKRAINLSMKTYEDIAPEIKKELVQQKVTIQENTERKKEEQIEQEKLRNVYYDVTVVLSSVVEEVFEDLKSKENMEKDNLLKFQNEEKPRSFTDGDDFSSDLPMKDMIIRLIQNKIIVNYPEARFTDFYGTLCYSNESLIFERNDTDEPLYTSKWVLQAVKEFCVLPLFSEKVHKTAPLNKSVFLAGPPKSGKHMIVNAVCTHVGAVKFDLSARTIRESEFFGKDIGMKALEDWIMKVSRYLQPCVFYVNEAHRSYLLSNPPALPVVKTSALSIMSGQDASQIRLKSEDNSDASFLKDILGRLAAQITKNDMILIMGISNKPYQSDIKLVEQNFNRILLLPRVDYNTARQYLFEKIMSVRGKAGDPGGSGLPIPDIDLMLSKIFTVDRLNQLCERNQKPIMLDEFLSILKGLKGNVVSEDFEILMLEWYNGSKIGKLRPAVLKKWKTNAKPKTESKIKEISATSNKQ</sequence>
<name>A0A3Q0IW21_DIACI</name>
<dbReference type="PANTHER" id="PTHR14690">
    <property type="entry name" value="IQ MOTIF CONTAINING WITH AAA DOMAIN 1"/>
    <property type="match status" value="1"/>
</dbReference>
<keyword evidence="3" id="KW-1185">Reference proteome</keyword>
<keyword evidence="1" id="KW-0175">Coiled coil</keyword>
<dbReference type="InterPro" id="IPR027417">
    <property type="entry name" value="P-loop_NTPase"/>
</dbReference>
<dbReference type="PaxDb" id="121845-A0A3Q0IW21"/>
<feature type="region of interest" description="Disordered" evidence="2">
    <location>
        <begin position="634"/>
        <end position="654"/>
    </location>
</feature>
<dbReference type="PROSITE" id="PS50096">
    <property type="entry name" value="IQ"/>
    <property type="match status" value="1"/>
</dbReference>
<proteinExistence type="predicted"/>
<evidence type="ECO:0000313" key="3">
    <source>
        <dbReference type="Proteomes" id="UP000079169"/>
    </source>
</evidence>
<evidence type="ECO:0000313" key="4">
    <source>
        <dbReference type="RefSeq" id="XP_026680454.1"/>
    </source>
</evidence>
<feature type="compositionally biased region" description="Basic and acidic residues" evidence="2">
    <location>
        <begin position="640"/>
        <end position="654"/>
    </location>
</feature>
<dbReference type="SUPFAM" id="SSF52540">
    <property type="entry name" value="P-loop containing nucleoside triphosphate hydrolases"/>
    <property type="match status" value="1"/>
</dbReference>
<dbReference type="RefSeq" id="XP_026680454.1">
    <property type="nucleotide sequence ID" value="XM_026824653.1"/>
</dbReference>
<dbReference type="KEGG" id="dci:103510646"/>
<evidence type="ECO:0000256" key="1">
    <source>
        <dbReference type="SAM" id="Coils"/>
    </source>
</evidence>
<reference evidence="4" key="1">
    <citation type="submission" date="2025-08" db="UniProtKB">
        <authorList>
            <consortium name="RefSeq"/>
        </authorList>
    </citation>
    <scope>IDENTIFICATION</scope>
</reference>
<dbReference type="PANTHER" id="PTHR14690:SF0">
    <property type="entry name" value="IQ MOTIF CONTAINING WITH AAA DOMAIN 1"/>
    <property type="match status" value="1"/>
</dbReference>
<accession>A0A3Q0IW21</accession>
<dbReference type="Gene3D" id="3.40.50.300">
    <property type="entry name" value="P-loop containing nucleotide triphosphate hydrolases"/>
    <property type="match status" value="1"/>
</dbReference>
<dbReference type="AlphaFoldDB" id="A0A3Q0IW21"/>
<protein>
    <submittedName>
        <fullName evidence="4">Dynein regulatory complex protein 11-like</fullName>
    </submittedName>
</protein>
<dbReference type="GeneID" id="103510646"/>
<evidence type="ECO:0000256" key="2">
    <source>
        <dbReference type="SAM" id="MobiDB-lite"/>
    </source>
</evidence>
<gene>
    <name evidence="4" type="primary">LOC103510646</name>
</gene>
<organism evidence="3 4">
    <name type="scientific">Diaphorina citri</name>
    <name type="common">Asian citrus psyllid</name>
    <dbReference type="NCBI Taxonomy" id="121845"/>
    <lineage>
        <taxon>Eukaryota</taxon>
        <taxon>Metazoa</taxon>
        <taxon>Ecdysozoa</taxon>
        <taxon>Arthropoda</taxon>
        <taxon>Hexapoda</taxon>
        <taxon>Insecta</taxon>
        <taxon>Pterygota</taxon>
        <taxon>Neoptera</taxon>
        <taxon>Paraneoptera</taxon>
        <taxon>Hemiptera</taxon>
        <taxon>Sternorrhyncha</taxon>
        <taxon>Psylloidea</taxon>
        <taxon>Psyllidae</taxon>
        <taxon>Diaphorininae</taxon>
        <taxon>Diaphorina</taxon>
    </lineage>
</organism>